<gene>
    <name evidence="3" type="ORF">E0L93_06810</name>
</gene>
<organism evidence="3 4">
    <name type="scientific">Rubrobacter taiwanensis</name>
    <dbReference type="NCBI Taxonomy" id="185139"/>
    <lineage>
        <taxon>Bacteria</taxon>
        <taxon>Bacillati</taxon>
        <taxon>Actinomycetota</taxon>
        <taxon>Rubrobacteria</taxon>
        <taxon>Rubrobacterales</taxon>
        <taxon>Rubrobacteraceae</taxon>
        <taxon>Rubrobacter</taxon>
    </lineage>
</organism>
<dbReference type="Proteomes" id="UP000295244">
    <property type="component" value="Unassembled WGS sequence"/>
</dbReference>
<dbReference type="Gene3D" id="3.40.50.1240">
    <property type="entry name" value="Phosphoglycerate mutase-like"/>
    <property type="match status" value="1"/>
</dbReference>
<reference evidence="3 4" key="1">
    <citation type="submission" date="2019-03" db="EMBL/GenBank/DDBJ databases">
        <title>Whole genome sequence of a novel Rubrobacter taiwanensis strain, isolated from Yellowstone National Park.</title>
        <authorList>
            <person name="Freed S."/>
            <person name="Ramaley R.F."/>
            <person name="Kyndt J.A."/>
        </authorList>
    </citation>
    <scope>NUCLEOTIDE SEQUENCE [LARGE SCALE GENOMIC DNA]</scope>
    <source>
        <strain evidence="3 4">Yellowstone</strain>
    </source>
</reference>
<keyword evidence="1" id="KW-0378">Hydrolase</keyword>
<evidence type="ECO:0000256" key="1">
    <source>
        <dbReference type="ARBA" id="ARBA00022801"/>
    </source>
</evidence>
<proteinExistence type="predicted"/>
<sequence>MRWWVVILCSLLLAGCGGVPGGDTPGPPAEATEAPRWESPEATMEALREGGYVIYVRHAKTDLSQSDADTQNLEDCETQRNLTEEGREQAREIEAAFRAWEVPVGRVISSPYCRTRDTARIAFDTFETDPRLANLSDDAGRGEQIAYLRDLLSKPPPEGTNTVIVGHESNLREATGVSFGEGGAAVFEPRDGGFGHRANLPAGSWKKLARR</sequence>
<comment type="caution">
    <text evidence="3">The sequence shown here is derived from an EMBL/GenBank/DDBJ whole genome shotgun (WGS) entry which is preliminary data.</text>
</comment>
<name>A0A4R1BL35_9ACTN</name>
<dbReference type="PANTHER" id="PTHR20935">
    <property type="entry name" value="PHOSPHOGLYCERATE MUTASE-RELATED"/>
    <property type="match status" value="1"/>
</dbReference>
<dbReference type="AlphaFoldDB" id="A0A4R1BL35"/>
<evidence type="ECO:0000313" key="3">
    <source>
        <dbReference type="EMBL" id="TCJ18120.1"/>
    </source>
</evidence>
<dbReference type="InterPro" id="IPR051021">
    <property type="entry name" value="Mito_Ser/Thr_phosphatase"/>
</dbReference>
<dbReference type="SMART" id="SM00855">
    <property type="entry name" value="PGAM"/>
    <property type="match status" value="1"/>
</dbReference>
<dbReference type="OrthoDB" id="8685508at2"/>
<keyword evidence="4" id="KW-1185">Reference proteome</keyword>
<dbReference type="InterPro" id="IPR013078">
    <property type="entry name" value="His_Pase_superF_clade-1"/>
</dbReference>
<dbReference type="EMBL" id="SKBU01000013">
    <property type="protein sequence ID" value="TCJ18120.1"/>
    <property type="molecule type" value="Genomic_DNA"/>
</dbReference>
<dbReference type="Pfam" id="PF00300">
    <property type="entry name" value="His_Phos_1"/>
    <property type="match status" value="1"/>
</dbReference>
<dbReference type="PROSITE" id="PS51257">
    <property type="entry name" value="PROKAR_LIPOPROTEIN"/>
    <property type="match status" value="1"/>
</dbReference>
<evidence type="ECO:0000256" key="2">
    <source>
        <dbReference type="SAM" id="SignalP"/>
    </source>
</evidence>
<dbReference type="InterPro" id="IPR029033">
    <property type="entry name" value="His_PPase_superfam"/>
</dbReference>
<evidence type="ECO:0000313" key="4">
    <source>
        <dbReference type="Proteomes" id="UP000295244"/>
    </source>
</evidence>
<feature type="signal peptide" evidence="2">
    <location>
        <begin position="1"/>
        <end position="21"/>
    </location>
</feature>
<keyword evidence="2" id="KW-0732">Signal</keyword>
<accession>A0A4R1BL35</accession>
<dbReference type="CDD" id="cd07040">
    <property type="entry name" value="HP"/>
    <property type="match status" value="1"/>
</dbReference>
<dbReference type="GO" id="GO:0016787">
    <property type="term" value="F:hydrolase activity"/>
    <property type="evidence" value="ECO:0007669"/>
    <property type="project" value="UniProtKB-KW"/>
</dbReference>
<dbReference type="SUPFAM" id="SSF53254">
    <property type="entry name" value="Phosphoglycerate mutase-like"/>
    <property type="match status" value="1"/>
</dbReference>
<protein>
    <submittedName>
        <fullName evidence="3">Histidine phosphatase family protein</fullName>
    </submittedName>
</protein>
<dbReference type="PANTHER" id="PTHR20935:SF1">
    <property type="entry name" value="SLL1549 PROTEIN"/>
    <property type="match status" value="1"/>
</dbReference>
<feature type="chain" id="PRO_5039213402" evidence="2">
    <location>
        <begin position="22"/>
        <end position="211"/>
    </location>
</feature>